<feature type="domain" description="Thioredoxin" evidence="5">
    <location>
        <begin position="249"/>
        <end position="386"/>
    </location>
</feature>
<dbReference type="PANTHER" id="PTHR42852:SF6">
    <property type="entry name" value="THIOL:DISULFIDE INTERCHANGE PROTEIN DSBE"/>
    <property type="match status" value="1"/>
</dbReference>
<keyword evidence="4" id="KW-0676">Redox-active center</keyword>
<dbReference type="SUPFAM" id="SSF52833">
    <property type="entry name" value="Thioredoxin-like"/>
    <property type="match status" value="1"/>
</dbReference>
<dbReference type="GO" id="GO:0030313">
    <property type="term" value="C:cell envelope"/>
    <property type="evidence" value="ECO:0007669"/>
    <property type="project" value="UniProtKB-SubCell"/>
</dbReference>
<dbReference type="InterPro" id="IPR025380">
    <property type="entry name" value="DUF4369"/>
</dbReference>
<dbReference type="InterPro" id="IPR013766">
    <property type="entry name" value="Thioredoxin_domain"/>
</dbReference>
<name>A0A2W7NFF6_9BACT</name>
<accession>A0A2W7NFF6</accession>
<keyword evidence="7" id="KW-1185">Reference proteome</keyword>
<evidence type="ECO:0000256" key="2">
    <source>
        <dbReference type="ARBA" id="ARBA00022748"/>
    </source>
</evidence>
<dbReference type="Proteomes" id="UP000249239">
    <property type="component" value="Unassembled WGS sequence"/>
</dbReference>
<keyword evidence="2" id="KW-0201">Cytochrome c-type biogenesis</keyword>
<evidence type="ECO:0000313" key="6">
    <source>
        <dbReference type="EMBL" id="PZX16897.1"/>
    </source>
</evidence>
<dbReference type="EMBL" id="QKZK01000011">
    <property type="protein sequence ID" value="PZX16897.1"/>
    <property type="molecule type" value="Genomic_DNA"/>
</dbReference>
<evidence type="ECO:0000313" key="7">
    <source>
        <dbReference type="Proteomes" id="UP000249239"/>
    </source>
</evidence>
<evidence type="ECO:0000259" key="5">
    <source>
        <dbReference type="PROSITE" id="PS51352"/>
    </source>
</evidence>
<sequence>MKHLLLILPLAFALASCNLSNEYKISGEIDNGKDKTLILERIDLAQNVVVDSVKLNDNGRFSFKGKRLDEPTFFRLRFDSKNFITLLADSSEHIEIVANTPNLEDSYTVKNSLGSNFIKILNRKLKLTRQTLDSLTNLYGTLAVDDRVRKTMIEREYLEALNDHKKFIGSFVMQNPRSFASYYALFQEMAGGTMVMNVFDKNDQVYFSTLATSLNLFYPESERVKHLYQYVLQVKTIQKREENIQQLLSTAQSSIPEINETTPDGNSVSLKSQQGKIVLLSFWASWDAASRKENKNLKRLYDKYKAKGFEIYQVSLDQSKILWENAIEQDQLSWINVSDLQRNGAPAARAYNVRSIPANYLISRDGDIIGKDLFGTMLEEKLDKLF</sequence>
<dbReference type="PROSITE" id="PS51352">
    <property type="entry name" value="THIOREDOXIN_2"/>
    <property type="match status" value="1"/>
</dbReference>
<comment type="subcellular location">
    <subcellularLocation>
        <location evidence="1">Cell envelope</location>
    </subcellularLocation>
</comment>
<dbReference type="Gene3D" id="3.40.30.10">
    <property type="entry name" value="Glutaredoxin"/>
    <property type="match status" value="1"/>
</dbReference>
<dbReference type="Pfam" id="PF14289">
    <property type="entry name" value="DUF4369"/>
    <property type="match status" value="1"/>
</dbReference>
<protein>
    <submittedName>
        <fullName evidence="6">Peroxiredoxin</fullName>
    </submittedName>
</protein>
<dbReference type="PROSITE" id="PS51257">
    <property type="entry name" value="PROKAR_LIPOPROTEIN"/>
    <property type="match status" value="1"/>
</dbReference>
<dbReference type="GO" id="GO:0017004">
    <property type="term" value="P:cytochrome complex assembly"/>
    <property type="evidence" value="ECO:0007669"/>
    <property type="project" value="UniProtKB-KW"/>
</dbReference>
<organism evidence="6 7">
    <name type="scientific">Breznakibacter xylanolyticus</name>
    <dbReference type="NCBI Taxonomy" id="990"/>
    <lineage>
        <taxon>Bacteria</taxon>
        <taxon>Pseudomonadati</taxon>
        <taxon>Bacteroidota</taxon>
        <taxon>Bacteroidia</taxon>
        <taxon>Marinilabiliales</taxon>
        <taxon>Marinilabiliaceae</taxon>
        <taxon>Breznakibacter</taxon>
    </lineage>
</organism>
<dbReference type="InterPro" id="IPR036249">
    <property type="entry name" value="Thioredoxin-like_sf"/>
</dbReference>
<evidence type="ECO:0000256" key="4">
    <source>
        <dbReference type="ARBA" id="ARBA00023284"/>
    </source>
</evidence>
<dbReference type="PANTHER" id="PTHR42852">
    <property type="entry name" value="THIOL:DISULFIDE INTERCHANGE PROTEIN DSBE"/>
    <property type="match status" value="1"/>
</dbReference>
<dbReference type="InterPro" id="IPR050553">
    <property type="entry name" value="Thioredoxin_ResA/DsbE_sf"/>
</dbReference>
<reference evidence="6 7" key="1">
    <citation type="submission" date="2018-06" db="EMBL/GenBank/DDBJ databases">
        <title>Genomic Encyclopedia of Archaeal and Bacterial Type Strains, Phase II (KMG-II): from individual species to whole genera.</title>
        <authorList>
            <person name="Goeker M."/>
        </authorList>
    </citation>
    <scope>NUCLEOTIDE SEQUENCE [LARGE SCALE GENOMIC DNA]</scope>
    <source>
        <strain evidence="6 7">DSM 6779</strain>
    </source>
</reference>
<dbReference type="Pfam" id="PF00578">
    <property type="entry name" value="AhpC-TSA"/>
    <property type="match status" value="1"/>
</dbReference>
<dbReference type="CDD" id="cd02966">
    <property type="entry name" value="TlpA_like_family"/>
    <property type="match status" value="1"/>
</dbReference>
<proteinExistence type="predicted"/>
<comment type="caution">
    <text evidence="6">The sequence shown here is derived from an EMBL/GenBank/DDBJ whole genome shotgun (WGS) entry which is preliminary data.</text>
</comment>
<gene>
    <name evidence="6" type="ORF">LX69_01712</name>
</gene>
<keyword evidence="3" id="KW-1015">Disulfide bond</keyword>
<dbReference type="OrthoDB" id="6399635at2"/>
<dbReference type="InterPro" id="IPR000866">
    <property type="entry name" value="AhpC/TSA"/>
</dbReference>
<dbReference type="RefSeq" id="WP_111445418.1">
    <property type="nucleotide sequence ID" value="NZ_QKZK01000011.1"/>
</dbReference>
<dbReference type="AlphaFoldDB" id="A0A2W7NFF6"/>
<evidence type="ECO:0000256" key="1">
    <source>
        <dbReference type="ARBA" id="ARBA00004196"/>
    </source>
</evidence>
<evidence type="ECO:0000256" key="3">
    <source>
        <dbReference type="ARBA" id="ARBA00023157"/>
    </source>
</evidence>